<keyword evidence="1" id="KW-0540">Nuclease</keyword>
<dbReference type="InterPro" id="IPR057670">
    <property type="entry name" value="SH3_retrovirus"/>
</dbReference>
<keyword evidence="5" id="KW-0460">Magnesium</keyword>
<evidence type="ECO:0000256" key="7">
    <source>
        <dbReference type="ARBA" id="ARBA00022918"/>
    </source>
</evidence>
<keyword evidence="3" id="KW-0255">Endonuclease</keyword>
<dbReference type="Pfam" id="PF00665">
    <property type="entry name" value="rve"/>
    <property type="match status" value="1"/>
</dbReference>
<dbReference type="InterPro" id="IPR039537">
    <property type="entry name" value="Retrotran_Ty1/copia-like"/>
</dbReference>
<keyword evidence="8" id="KW-0548">Nucleotidyltransferase</keyword>
<evidence type="ECO:0000313" key="13">
    <source>
        <dbReference type="Proteomes" id="UP001151760"/>
    </source>
</evidence>
<keyword evidence="9" id="KW-0233">DNA recombination</keyword>
<feature type="region of interest" description="Disordered" evidence="10">
    <location>
        <begin position="330"/>
        <end position="351"/>
    </location>
</feature>
<dbReference type="EMBL" id="BQNB010009718">
    <property type="protein sequence ID" value="GJS67445.1"/>
    <property type="molecule type" value="Genomic_DNA"/>
</dbReference>
<evidence type="ECO:0000256" key="8">
    <source>
        <dbReference type="ARBA" id="ARBA00022932"/>
    </source>
</evidence>
<organism evidence="12 13">
    <name type="scientific">Tanacetum coccineum</name>
    <dbReference type="NCBI Taxonomy" id="301880"/>
    <lineage>
        <taxon>Eukaryota</taxon>
        <taxon>Viridiplantae</taxon>
        <taxon>Streptophyta</taxon>
        <taxon>Embryophyta</taxon>
        <taxon>Tracheophyta</taxon>
        <taxon>Spermatophyta</taxon>
        <taxon>Magnoliopsida</taxon>
        <taxon>eudicotyledons</taxon>
        <taxon>Gunneridae</taxon>
        <taxon>Pentapetalae</taxon>
        <taxon>asterids</taxon>
        <taxon>campanulids</taxon>
        <taxon>Asterales</taxon>
        <taxon>Asteraceae</taxon>
        <taxon>Asteroideae</taxon>
        <taxon>Anthemideae</taxon>
        <taxon>Anthemidinae</taxon>
        <taxon>Tanacetum</taxon>
    </lineage>
</organism>
<keyword evidence="4" id="KW-0378">Hydrolase</keyword>
<evidence type="ECO:0000256" key="5">
    <source>
        <dbReference type="ARBA" id="ARBA00022842"/>
    </source>
</evidence>
<keyword evidence="2" id="KW-0479">Metal-binding</keyword>
<evidence type="ECO:0000256" key="4">
    <source>
        <dbReference type="ARBA" id="ARBA00022801"/>
    </source>
</evidence>
<dbReference type="PANTHER" id="PTHR42648">
    <property type="entry name" value="TRANSPOSASE, PUTATIVE-RELATED"/>
    <property type="match status" value="1"/>
</dbReference>
<evidence type="ECO:0000259" key="11">
    <source>
        <dbReference type="PROSITE" id="PS50994"/>
    </source>
</evidence>
<reference evidence="12" key="2">
    <citation type="submission" date="2022-01" db="EMBL/GenBank/DDBJ databases">
        <authorList>
            <person name="Yamashiro T."/>
            <person name="Shiraishi A."/>
            <person name="Satake H."/>
            <person name="Nakayama K."/>
        </authorList>
    </citation>
    <scope>NUCLEOTIDE SEQUENCE</scope>
</reference>
<evidence type="ECO:0000313" key="12">
    <source>
        <dbReference type="EMBL" id="GJS67445.1"/>
    </source>
</evidence>
<keyword evidence="6" id="KW-0229">DNA integration</keyword>
<keyword evidence="13" id="KW-1185">Reference proteome</keyword>
<dbReference type="InterPro" id="IPR001584">
    <property type="entry name" value="Integrase_cat-core"/>
</dbReference>
<evidence type="ECO:0000256" key="6">
    <source>
        <dbReference type="ARBA" id="ARBA00022908"/>
    </source>
</evidence>
<evidence type="ECO:0000256" key="3">
    <source>
        <dbReference type="ARBA" id="ARBA00022759"/>
    </source>
</evidence>
<keyword evidence="8" id="KW-0808">Transferase</keyword>
<dbReference type="PROSITE" id="PS50994">
    <property type="entry name" value="INTEGRASE"/>
    <property type="match status" value="1"/>
</dbReference>
<protein>
    <submittedName>
        <fullName evidence="12">Retrovirus-related pol polyprotein from transposon TNT 1-94</fullName>
    </submittedName>
</protein>
<dbReference type="InterPro" id="IPR012337">
    <property type="entry name" value="RNaseH-like_sf"/>
</dbReference>
<dbReference type="Gene3D" id="3.30.420.10">
    <property type="entry name" value="Ribonuclease H-like superfamily/Ribonuclease H"/>
    <property type="match status" value="1"/>
</dbReference>
<dbReference type="Pfam" id="PF25597">
    <property type="entry name" value="SH3_retrovirus"/>
    <property type="match status" value="1"/>
</dbReference>
<evidence type="ECO:0000256" key="9">
    <source>
        <dbReference type="ARBA" id="ARBA00023172"/>
    </source>
</evidence>
<keyword evidence="8" id="KW-0239">DNA-directed DNA polymerase</keyword>
<evidence type="ECO:0000256" key="2">
    <source>
        <dbReference type="ARBA" id="ARBA00022723"/>
    </source>
</evidence>
<dbReference type="InterPro" id="IPR036397">
    <property type="entry name" value="RNaseH_sf"/>
</dbReference>
<sequence length="351" mass="39409">MDLCGPMCVASINGKRYILVIVNDYSRFTWVRFLRLKDEAPEAIIKCIKNIQVRLNATVRNVRTDNGTEFVNQTLREFFENVGISHQTSVARTPQQTGVVERRNRTLVEAARTMLIFSKAPLFLWAEAINTAYKKPDLSFFHVFGALCYPTNDNDDLGKLDAKADIGNFVGYAPAKKAFRIYNKRTQKIIETIHVTFDELTTMTSEQFSSGPGLHSMTPATSSSGLVPNFIPQQPCIPPPRDDWDRLFQPMFDKYFTPPSIAVSPIQEAAAPRAVVLAESPVSTSIDQDAPSTTIPSTQEQEFPTFLKVLNESQNTNFCDDLLHESLHEESLSQGSSSNARQISFHLKPPW</sequence>
<dbReference type="SUPFAM" id="SSF53098">
    <property type="entry name" value="Ribonuclease H-like"/>
    <property type="match status" value="1"/>
</dbReference>
<keyword evidence="7" id="KW-0695">RNA-directed DNA polymerase</keyword>
<proteinExistence type="predicted"/>
<evidence type="ECO:0000256" key="1">
    <source>
        <dbReference type="ARBA" id="ARBA00022722"/>
    </source>
</evidence>
<evidence type="ECO:0000256" key="10">
    <source>
        <dbReference type="SAM" id="MobiDB-lite"/>
    </source>
</evidence>
<name>A0ABQ4XR35_9ASTR</name>
<comment type="caution">
    <text evidence="12">The sequence shown here is derived from an EMBL/GenBank/DDBJ whole genome shotgun (WGS) entry which is preliminary data.</text>
</comment>
<dbReference type="PANTHER" id="PTHR42648:SF11">
    <property type="entry name" value="TRANSPOSON TY4-P GAG-POL POLYPROTEIN"/>
    <property type="match status" value="1"/>
</dbReference>
<feature type="domain" description="Integrase catalytic" evidence="11">
    <location>
        <begin position="1"/>
        <end position="129"/>
    </location>
</feature>
<reference evidence="12" key="1">
    <citation type="journal article" date="2022" name="Int. J. Mol. Sci.">
        <title>Draft Genome of Tanacetum Coccineum: Genomic Comparison of Closely Related Tanacetum-Family Plants.</title>
        <authorList>
            <person name="Yamashiro T."/>
            <person name="Shiraishi A."/>
            <person name="Nakayama K."/>
            <person name="Satake H."/>
        </authorList>
    </citation>
    <scope>NUCLEOTIDE SEQUENCE</scope>
</reference>
<accession>A0ABQ4XR35</accession>
<gene>
    <name evidence="12" type="ORF">Tco_0682009</name>
</gene>
<dbReference type="Proteomes" id="UP001151760">
    <property type="component" value="Unassembled WGS sequence"/>
</dbReference>